<name>A0A8J8NU84_HALGN</name>
<dbReference type="AlphaFoldDB" id="A0A8J8NU84"/>
<sequence length="272" mass="29599">MRFSSSESVGGQRGRSLRKAAANNTEIVVNMASGQTICSTLVIPTSVKARGRKIETRRNIVAIDLPFGPNQAALHLVNVLITNGCAHPISISPTATLVLVNAIIHMPIAVSIMPTTTLALGPFFSMSHTLRGNSNKKASSLKYLRNEYMKRPSFRLLMRLIQTVVSQENSSATEHSPTTAKILKRCQCSTSTLLQSYSSFCYGQAMVSLPLVKQEISLAVSSAGLQLKLLLIQPGSSSSLVASEESCQTFGSLLRSNNWLFLFAYFIKLIIF</sequence>
<evidence type="ECO:0000313" key="1">
    <source>
        <dbReference type="EMBL" id="TNV80350.1"/>
    </source>
</evidence>
<keyword evidence="2" id="KW-1185">Reference proteome</keyword>
<proteinExistence type="predicted"/>
<comment type="caution">
    <text evidence="1">The sequence shown here is derived from an EMBL/GenBank/DDBJ whole genome shotgun (WGS) entry which is preliminary data.</text>
</comment>
<dbReference type="EMBL" id="RRYP01007624">
    <property type="protein sequence ID" value="TNV80350.1"/>
    <property type="molecule type" value="Genomic_DNA"/>
</dbReference>
<evidence type="ECO:0000313" key="2">
    <source>
        <dbReference type="Proteomes" id="UP000785679"/>
    </source>
</evidence>
<organism evidence="1 2">
    <name type="scientific">Halteria grandinella</name>
    <dbReference type="NCBI Taxonomy" id="5974"/>
    <lineage>
        <taxon>Eukaryota</taxon>
        <taxon>Sar</taxon>
        <taxon>Alveolata</taxon>
        <taxon>Ciliophora</taxon>
        <taxon>Intramacronucleata</taxon>
        <taxon>Spirotrichea</taxon>
        <taxon>Stichotrichia</taxon>
        <taxon>Sporadotrichida</taxon>
        <taxon>Halteriidae</taxon>
        <taxon>Halteria</taxon>
    </lineage>
</organism>
<accession>A0A8J8NU84</accession>
<dbReference type="Proteomes" id="UP000785679">
    <property type="component" value="Unassembled WGS sequence"/>
</dbReference>
<reference evidence="1" key="1">
    <citation type="submission" date="2019-06" db="EMBL/GenBank/DDBJ databases">
        <authorList>
            <person name="Zheng W."/>
        </authorList>
    </citation>
    <scope>NUCLEOTIDE SEQUENCE</scope>
    <source>
        <strain evidence="1">QDHG01</strain>
    </source>
</reference>
<gene>
    <name evidence="1" type="ORF">FGO68_gene9766</name>
</gene>
<protein>
    <submittedName>
        <fullName evidence="1">Uncharacterized protein</fullName>
    </submittedName>
</protein>